<dbReference type="GO" id="GO:0004674">
    <property type="term" value="F:protein serine/threonine kinase activity"/>
    <property type="evidence" value="ECO:0007669"/>
    <property type="project" value="TreeGrafter"/>
</dbReference>
<evidence type="ECO:0000259" key="1">
    <source>
        <dbReference type="PROSITE" id="PS50011"/>
    </source>
</evidence>
<organism evidence="2 3">
    <name type="scientific">Cytospora schulzeri</name>
    <dbReference type="NCBI Taxonomy" id="448051"/>
    <lineage>
        <taxon>Eukaryota</taxon>
        <taxon>Fungi</taxon>
        <taxon>Dikarya</taxon>
        <taxon>Ascomycota</taxon>
        <taxon>Pezizomycotina</taxon>
        <taxon>Sordariomycetes</taxon>
        <taxon>Sordariomycetidae</taxon>
        <taxon>Diaporthales</taxon>
        <taxon>Cytosporaceae</taxon>
        <taxon>Cytospora</taxon>
    </lineage>
</organism>
<protein>
    <recommendedName>
        <fullName evidence="1">Protein kinase domain-containing protein</fullName>
    </recommendedName>
</protein>
<comment type="caution">
    <text evidence="2">The sequence shown here is derived from an EMBL/GenBank/DDBJ whole genome shotgun (WGS) entry which is preliminary data.</text>
</comment>
<dbReference type="OrthoDB" id="4062651at2759"/>
<dbReference type="PANTHER" id="PTHR24359:SF1">
    <property type="entry name" value="INHIBITOR OF NUCLEAR FACTOR KAPPA-B KINASE EPSILON SUBUNIT HOMOLOG 1-RELATED"/>
    <property type="match status" value="1"/>
</dbReference>
<dbReference type="SMART" id="SM00220">
    <property type="entry name" value="S_TKc"/>
    <property type="match status" value="1"/>
</dbReference>
<dbReference type="InterPro" id="IPR011009">
    <property type="entry name" value="Kinase-like_dom_sf"/>
</dbReference>
<name>A0A423X3K9_9PEZI</name>
<evidence type="ECO:0000313" key="2">
    <source>
        <dbReference type="EMBL" id="ROW10378.1"/>
    </source>
</evidence>
<reference evidence="2 3" key="1">
    <citation type="submission" date="2015-09" db="EMBL/GenBank/DDBJ databases">
        <title>Host preference determinants of Valsa canker pathogens revealed by comparative genomics.</title>
        <authorList>
            <person name="Yin Z."/>
            <person name="Huang L."/>
        </authorList>
    </citation>
    <scope>NUCLEOTIDE SEQUENCE [LARGE SCALE GENOMIC DNA]</scope>
    <source>
        <strain evidence="2 3">03-1</strain>
    </source>
</reference>
<proteinExistence type="predicted"/>
<dbReference type="AlphaFoldDB" id="A0A423X3K9"/>
<dbReference type="STRING" id="356882.A0A423X3K9"/>
<dbReference type="CDD" id="cd00180">
    <property type="entry name" value="PKc"/>
    <property type="match status" value="1"/>
</dbReference>
<dbReference type="Pfam" id="PF00069">
    <property type="entry name" value="Pkinase"/>
    <property type="match status" value="1"/>
</dbReference>
<sequence length="517" mass="58989">MAPSKKTLSSELFKACSESRFPPSENPKRFLPHGKLDQIVTRESVIRELDWDQDDDALIDFILKDAKTLFAISLMSRIPDLRPTMELFMKHNICDRDLPLPISRDQVSKDLGECFEFVEDMDLDLFINKQQWMFLAPVFGVGPASAIEIGQRSFPQGVIFPFVKTEEIIDGGFGIVYKVEIHKSHLHGSPDDPILKDNCKAAIKELRLQINMDETDSKAYKVWKRETAALEMISHFRNPHIIEAQAIMSRGGKQYIMFPWADGGNLWDFWSRNPSPILTVDFIRDIVEQLAGLADALKLLHDYNWRHGDLKPENILVFTPEERQGVWKMADLALTKFNKVSTQQRLYTTTINGTISYEPPDVLNRVGPRSRLYDIWSMGCIILQLVIWLLRGLDTCTEFMRSIFDPQKGTSSFWVQMSEPRVHPMVTRMMDGISEHLENVTKSPAIEALLNIVRNQLLVVQLPSRANAAAFHSALKEIQQKGEANRAYWLTGPINSEDAPKPEAHSLMVSQVEARVL</sequence>
<dbReference type="SUPFAM" id="SSF56112">
    <property type="entry name" value="Protein kinase-like (PK-like)"/>
    <property type="match status" value="1"/>
</dbReference>
<dbReference type="Gene3D" id="1.10.510.10">
    <property type="entry name" value="Transferase(Phosphotransferase) domain 1"/>
    <property type="match status" value="1"/>
</dbReference>
<dbReference type="PANTHER" id="PTHR24359">
    <property type="entry name" value="SERINE/THREONINE-PROTEIN KINASE SBK1"/>
    <property type="match status" value="1"/>
</dbReference>
<dbReference type="EMBL" id="LKEA01000003">
    <property type="protein sequence ID" value="ROW10378.1"/>
    <property type="molecule type" value="Genomic_DNA"/>
</dbReference>
<accession>A0A423X3K9</accession>
<gene>
    <name evidence="2" type="ORF">VMCG_02145</name>
</gene>
<dbReference type="PROSITE" id="PS50011">
    <property type="entry name" value="PROTEIN_KINASE_DOM"/>
    <property type="match status" value="1"/>
</dbReference>
<dbReference type="InterPro" id="IPR000719">
    <property type="entry name" value="Prot_kinase_dom"/>
</dbReference>
<keyword evidence="3" id="KW-1185">Reference proteome</keyword>
<dbReference type="Proteomes" id="UP000283895">
    <property type="component" value="Unassembled WGS sequence"/>
</dbReference>
<evidence type="ECO:0000313" key="3">
    <source>
        <dbReference type="Proteomes" id="UP000283895"/>
    </source>
</evidence>
<feature type="domain" description="Protein kinase" evidence="1">
    <location>
        <begin position="162"/>
        <end position="458"/>
    </location>
</feature>
<dbReference type="GO" id="GO:0005524">
    <property type="term" value="F:ATP binding"/>
    <property type="evidence" value="ECO:0007669"/>
    <property type="project" value="InterPro"/>
</dbReference>